<evidence type="ECO:0000256" key="7">
    <source>
        <dbReference type="ARBA" id="ARBA00022694"/>
    </source>
</evidence>
<evidence type="ECO:0000256" key="11">
    <source>
        <dbReference type="ARBA" id="ARBA00029774"/>
    </source>
</evidence>
<keyword evidence="8 13" id="KW-0548">Nucleotidyltransferase</keyword>
<dbReference type="InterPro" id="IPR010923">
    <property type="entry name" value="T(6)A37_SUA5"/>
</dbReference>
<feature type="binding site" evidence="14">
    <location>
        <position position="137"/>
    </location>
    <ligand>
        <name>L-threonine</name>
        <dbReference type="ChEBI" id="CHEBI:57926"/>
    </ligand>
</feature>
<feature type="binding site" evidence="14">
    <location>
        <position position="60"/>
    </location>
    <ligand>
        <name>L-threonine</name>
        <dbReference type="ChEBI" id="CHEBI:57926"/>
    </ligand>
</feature>
<reference evidence="16 17" key="1">
    <citation type="submission" date="2018-12" db="EMBL/GenBank/DDBJ databases">
        <title>Hymenobacter gummosus sp. nov., isolated from a spring.</title>
        <authorList>
            <person name="Nie L."/>
        </authorList>
    </citation>
    <scope>NUCLEOTIDE SEQUENCE [LARGE SCALE GENOMIC DNA]</scope>
    <source>
        <strain evidence="16 17">KCTC 52166</strain>
    </source>
</reference>
<keyword evidence="6 13" id="KW-0808">Transferase</keyword>
<dbReference type="RefSeq" id="WP_126692977.1">
    <property type="nucleotide sequence ID" value="NZ_RXOF01000004.1"/>
</dbReference>
<evidence type="ECO:0000256" key="5">
    <source>
        <dbReference type="ARBA" id="ARBA00022490"/>
    </source>
</evidence>
<protein>
    <recommendedName>
        <fullName evidence="4 13">Threonylcarbamoyl-AMP synthase</fullName>
        <shortName evidence="13">TC-AMP synthase</shortName>
        <ecNumber evidence="3 13">2.7.7.87</ecNumber>
    </recommendedName>
    <alternativeName>
        <fullName evidence="11 13">L-threonylcarbamoyladenylate synthase</fullName>
    </alternativeName>
</protein>
<dbReference type="GO" id="GO:0061710">
    <property type="term" value="F:L-threonylcarbamoyladenylate synthase"/>
    <property type="evidence" value="ECO:0007669"/>
    <property type="project" value="UniProtKB-EC"/>
</dbReference>
<feature type="binding site" evidence="14">
    <location>
        <position position="230"/>
    </location>
    <ligand>
        <name>ATP</name>
        <dbReference type="ChEBI" id="CHEBI:30616"/>
    </ligand>
</feature>
<evidence type="ECO:0000256" key="13">
    <source>
        <dbReference type="PIRNR" id="PIRNR004930"/>
    </source>
</evidence>
<keyword evidence="9 13" id="KW-0547">Nucleotide-binding</keyword>
<dbReference type="InterPro" id="IPR038385">
    <property type="entry name" value="Sua5/YwlC_C"/>
</dbReference>
<dbReference type="PIRSF" id="PIRSF004930">
    <property type="entry name" value="Tln_factor_SUA5"/>
    <property type="match status" value="1"/>
</dbReference>
<organism evidence="16 17">
    <name type="scientific">Hymenobacter gummosus</name>
    <dbReference type="NCBI Taxonomy" id="1776032"/>
    <lineage>
        <taxon>Bacteria</taxon>
        <taxon>Pseudomonadati</taxon>
        <taxon>Bacteroidota</taxon>
        <taxon>Cytophagia</taxon>
        <taxon>Cytophagales</taxon>
        <taxon>Hymenobacteraceae</taxon>
        <taxon>Hymenobacter</taxon>
    </lineage>
</organism>
<dbReference type="GO" id="GO:0000049">
    <property type="term" value="F:tRNA binding"/>
    <property type="evidence" value="ECO:0007669"/>
    <property type="project" value="TreeGrafter"/>
</dbReference>
<dbReference type="Gene3D" id="3.40.50.11030">
    <property type="entry name" value="Threonylcarbamoyl-AMP synthase, C-terminal domain"/>
    <property type="match status" value="1"/>
</dbReference>
<accession>A0A3S0H6G5</accession>
<feature type="binding site" evidence="14">
    <location>
        <position position="51"/>
    </location>
    <ligand>
        <name>ATP</name>
        <dbReference type="ChEBI" id="CHEBI:30616"/>
    </ligand>
</feature>
<feature type="binding site" evidence="14">
    <location>
        <position position="117"/>
    </location>
    <ligand>
        <name>L-threonine</name>
        <dbReference type="ChEBI" id="CHEBI:57926"/>
    </ligand>
</feature>
<dbReference type="EMBL" id="RXOF01000004">
    <property type="protein sequence ID" value="RTQ50912.1"/>
    <property type="molecule type" value="Genomic_DNA"/>
</dbReference>
<feature type="binding site" evidence="14">
    <location>
        <position position="139"/>
    </location>
    <ligand>
        <name>ATP</name>
        <dbReference type="ChEBI" id="CHEBI:30616"/>
    </ligand>
</feature>
<dbReference type="InterPro" id="IPR006070">
    <property type="entry name" value="Sua5-like_dom"/>
</dbReference>
<evidence type="ECO:0000313" key="17">
    <source>
        <dbReference type="Proteomes" id="UP000282184"/>
    </source>
</evidence>
<dbReference type="Gene3D" id="3.90.870.10">
    <property type="entry name" value="DHBP synthase"/>
    <property type="match status" value="1"/>
</dbReference>
<dbReference type="AlphaFoldDB" id="A0A3S0H6G5"/>
<evidence type="ECO:0000256" key="14">
    <source>
        <dbReference type="PIRSR" id="PIRSR004930-1"/>
    </source>
</evidence>
<keyword evidence="17" id="KW-1185">Reference proteome</keyword>
<keyword evidence="5 13" id="KW-0963">Cytoplasm</keyword>
<gene>
    <name evidence="16" type="ORF">EJV47_09880</name>
</gene>
<evidence type="ECO:0000256" key="4">
    <source>
        <dbReference type="ARBA" id="ARBA00015492"/>
    </source>
</evidence>
<comment type="catalytic activity">
    <reaction evidence="12 13">
        <text>L-threonine + hydrogencarbonate + ATP = L-threonylcarbamoyladenylate + diphosphate + H2O</text>
        <dbReference type="Rhea" id="RHEA:36407"/>
        <dbReference type="ChEBI" id="CHEBI:15377"/>
        <dbReference type="ChEBI" id="CHEBI:17544"/>
        <dbReference type="ChEBI" id="CHEBI:30616"/>
        <dbReference type="ChEBI" id="CHEBI:33019"/>
        <dbReference type="ChEBI" id="CHEBI:57926"/>
        <dbReference type="ChEBI" id="CHEBI:73682"/>
        <dbReference type="EC" id="2.7.7.87"/>
    </reaction>
</comment>
<evidence type="ECO:0000256" key="3">
    <source>
        <dbReference type="ARBA" id="ARBA00012584"/>
    </source>
</evidence>
<feature type="binding site" evidence="14">
    <location>
        <position position="55"/>
    </location>
    <ligand>
        <name>ATP</name>
        <dbReference type="ChEBI" id="CHEBI:30616"/>
    </ligand>
</feature>
<feature type="binding site" evidence="14">
    <location>
        <position position="147"/>
    </location>
    <ligand>
        <name>ATP</name>
        <dbReference type="ChEBI" id="CHEBI:30616"/>
    </ligand>
</feature>
<comment type="caution">
    <text evidence="16">The sequence shown here is derived from an EMBL/GenBank/DDBJ whole genome shotgun (WGS) entry which is preliminary data.</text>
</comment>
<dbReference type="InterPro" id="IPR050156">
    <property type="entry name" value="TC-AMP_synthase_SUA5"/>
</dbReference>
<comment type="function">
    <text evidence="13">Required for the formation of a threonylcarbamoyl group on adenosine at position 37 (t(6)A37) in tRNAs that read codons beginning with adenine.</text>
</comment>
<evidence type="ECO:0000256" key="2">
    <source>
        <dbReference type="ARBA" id="ARBA00007663"/>
    </source>
</evidence>
<dbReference type="InterPro" id="IPR017945">
    <property type="entry name" value="DHBP_synth_RibB-like_a/b_dom"/>
</dbReference>
<dbReference type="NCBIfam" id="TIGR00057">
    <property type="entry name" value="L-threonylcarbamoyladenylate synthase"/>
    <property type="match status" value="1"/>
</dbReference>
<feature type="binding site" evidence="14">
    <location>
        <position position="28"/>
    </location>
    <ligand>
        <name>L-threonine</name>
        <dbReference type="ChEBI" id="CHEBI:57926"/>
    </ligand>
</feature>
<dbReference type="GO" id="GO:0005737">
    <property type="term" value="C:cytoplasm"/>
    <property type="evidence" value="ECO:0007669"/>
    <property type="project" value="UniProtKB-SubCell"/>
</dbReference>
<feature type="binding site" evidence="14">
    <location>
        <position position="192"/>
    </location>
    <ligand>
        <name>ATP</name>
        <dbReference type="ChEBI" id="CHEBI:30616"/>
    </ligand>
</feature>
<dbReference type="OrthoDB" id="9814580at2"/>
<proteinExistence type="inferred from homology"/>
<dbReference type="GO" id="GO:0003725">
    <property type="term" value="F:double-stranded RNA binding"/>
    <property type="evidence" value="ECO:0007669"/>
    <property type="project" value="UniProtKB-UniRule"/>
</dbReference>
<evidence type="ECO:0000313" key="16">
    <source>
        <dbReference type="EMBL" id="RTQ50912.1"/>
    </source>
</evidence>
<feature type="domain" description="YrdC-like" evidence="15">
    <location>
        <begin position="6"/>
        <end position="196"/>
    </location>
</feature>
<evidence type="ECO:0000256" key="10">
    <source>
        <dbReference type="ARBA" id="ARBA00022840"/>
    </source>
</evidence>
<dbReference type="EC" id="2.7.7.87" evidence="3 13"/>
<evidence type="ECO:0000256" key="8">
    <source>
        <dbReference type="ARBA" id="ARBA00022695"/>
    </source>
</evidence>
<dbReference type="GO" id="GO:0006450">
    <property type="term" value="P:regulation of translational fidelity"/>
    <property type="evidence" value="ECO:0007669"/>
    <property type="project" value="TreeGrafter"/>
</dbReference>
<evidence type="ECO:0000256" key="6">
    <source>
        <dbReference type="ARBA" id="ARBA00022679"/>
    </source>
</evidence>
<comment type="similarity">
    <text evidence="2 13">Belongs to the SUA5 family.</text>
</comment>
<comment type="subcellular location">
    <subcellularLocation>
        <location evidence="1 13">Cytoplasm</location>
    </subcellularLocation>
</comment>
<dbReference type="PROSITE" id="PS51163">
    <property type="entry name" value="YRDC"/>
    <property type="match status" value="1"/>
</dbReference>
<dbReference type="Pfam" id="PF01300">
    <property type="entry name" value="Sua5_yciO_yrdC"/>
    <property type="match status" value="1"/>
</dbReference>
<dbReference type="SUPFAM" id="SSF55821">
    <property type="entry name" value="YrdC/RibB"/>
    <property type="match status" value="1"/>
</dbReference>
<keyword evidence="7 13" id="KW-0819">tRNA processing</keyword>
<dbReference type="GO" id="GO:0008033">
    <property type="term" value="P:tRNA processing"/>
    <property type="evidence" value="ECO:0007669"/>
    <property type="project" value="UniProtKB-KW"/>
</dbReference>
<dbReference type="GO" id="GO:0005524">
    <property type="term" value="F:ATP binding"/>
    <property type="evidence" value="ECO:0007669"/>
    <property type="project" value="UniProtKB-UniRule"/>
</dbReference>
<evidence type="ECO:0000259" key="15">
    <source>
        <dbReference type="PROSITE" id="PS51163"/>
    </source>
</evidence>
<evidence type="ECO:0000256" key="9">
    <source>
        <dbReference type="ARBA" id="ARBA00022741"/>
    </source>
</evidence>
<dbReference type="PANTHER" id="PTHR17490">
    <property type="entry name" value="SUA5"/>
    <property type="match status" value="1"/>
</dbReference>
<dbReference type="PANTHER" id="PTHR17490:SF16">
    <property type="entry name" value="THREONYLCARBAMOYL-AMP SYNTHASE"/>
    <property type="match status" value="1"/>
</dbReference>
<dbReference type="InterPro" id="IPR005145">
    <property type="entry name" value="Sua5_C"/>
</dbReference>
<sequence>MDTLLGTDLDHAAALLRAGELVAIPTETVYGLAGHGLREDSLRRIFAVKGRPLSNPLILHVASAAHLSGYVRPDAVPAAAHALLAAFSPGPLTLLLPREPAVVPDTVTAGLPDVAVRIPAHPLVRELLTRLDFPLAAPSANPFGYISPTLPGHVLRQLGGRIPYILDGGPCQAGIESTVVGFGPAGEPVVYRPGAISLEQLRAVVPAARLRTAAEKTQRSASPGLLPYHYSPHTPLQLFGPGLAALPAFDPATTGALTLHMPLPGLPLARQVVLSPGRGDLAEAAHALYAALHRLDALGLQLLLAERLPNTGLGLALNERLEKAAARG</sequence>
<name>A0A3S0H6G5_9BACT</name>
<keyword evidence="10 13" id="KW-0067">ATP-binding</keyword>
<feature type="binding site" evidence="14">
    <location>
        <position position="177"/>
    </location>
    <ligand>
        <name>L-threonine</name>
        <dbReference type="ChEBI" id="CHEBI:57926"/>
    </ligand>
</feature>
<dbReference type="Proteomes" id="UP000282184">
    <property type="component" value="Unassembled WGS sequence"/>
</dbReference>
<evidence type="ECO:0000256" key="1">
    <source>
        <dbReference type="ARBA" id="ARBA00004496"/>
    </source>
</evidence>
<evidence type="ECO:0000256" key="12">
    <source>
        <dbReference type="ARBA" id="ARBA00048366"/>
    </source>
</evidence>
<dbReference type="Pfam" id="PF03481">
    <property type="entry name" value="Sua5_C"/>
    <property type="match status" value="1"/>
</dbReference>